<protein>
    <recommendedName>
        <fullName evidence="1">Ribbon-helix-helix protein CopG domain-containing protein</fullName>
    </recommendedName>
</protein>
<gene>
    <name evidence="2" type="ORF">A2975_00810</name>
</gene>
<dbReference type="AlphaFoldDB" id="A0A1F8BZV7"/>
<evidence type="ECO:0000259" key="1">
    <source>
        <dbReference type="Pfam" id="PF01402"/>
    </source>
</evidence>
<proteinExistence type="predicted"/>
<comment type="caution">
    <text evidence="2">The sequence shown here is derived from an EMBL/GenBank/DDBJ whole genome shotgun (WGS) entry which is preliminary data.</text>
</comment>
<dbReference type="STRING" id="1802525.A2975_00810"/>
<dbReference type="Pfam" id="PF01402">
    <property type="entry name" value="RHH_1"/>
    <property type="match status" value="1"/>
</dbReference>
<dbReference type="CDD" id="cd21631">
    <property type="entry name" value="RHH_CopG_NikR-like"/>
    <property type="match status" value="1"/>
</dbReference>
<organism evidence="2 3">
    <name type="scientific">Candidatus Woesebacteria bacterium RIFCSPLOWO2_01_FULL_44_14</name>
    <dbReference type="NCBI Taxonomy" id="1802525"/>
    <lineage>
        <taxon>Bacteria</taxon>
        <taxon>Candidatus Woeseibacteriota</taxon>
    </lineage>
</organism>
<dbReference type="GO" id="GO:0006355">
    <property type="term" value="P:regulation of DNA-templated transcription"/>
    <property type="evidence" value="ECO:0007669"/>
    <property type="project" value="InterPro"/>
</dbReference>
<evidence type="ECO:0000313" key="2">
    <source>
        <dbReference type="EMBL" id="OGM69641.1"/>
    </source>
</evidence>
<name>A0A1F8BZV7_9BACT</name>
<feature type="domain" description="Ribbon-helix-helix protein CopG" evidence="1">
    <location>
        <begin position="7"/>
        <end position="40"/>
    </location>
</feature>
<accession>A0A1F8BZV7</accession>
<evidence type="ECO:0000313" key="3">
    <source>
        <dbReference type="Proteomes" id="UP000178429"/>
    </source>
</evidence>
<dbReference type="InterPro" id="IPR002145">
    <property type="entry name" value="CopG"/>
</dbReference>
<reference evidence="2 3" key="1">
    <citation type="journal article" date="2016" name="Nat. Commun.">
        <title>Thousands of microbial genomes shed light on interconnected biogeochemical processes in an aquifer system.</title>
        <authorList>
            <person name="Anantharaman K."/>
            <person name="Brown C.T."/>
            <person name="Hug L.A."/>
            <person name="Sharon I."/>
            <person name="Castelle C.J."/>
            <person name="Probst A.J."/>
            <person name="Thomas B.C."/>
            <person name="Singh A."/>
            <person name="Wilkins M.J."/>
            <person name="Karaoz U."/>
            <person name="Brodie E.L."/>
            <person name="Williams K.H."/>
            <person name="Hubbard S.S."/>
            <person name="Banfield J.F."/>
        </authorList>
    </citation>
    <scope>NUCLEOTIDE SEQUENCE [LARGE SCALE GENOMIC DNA]</scope>
</reference>
<sequence>MAGNLNRVQVYLDPDNVELVDEMVSQIRINRSQVIRDLVSAVALNYGQTAVLLQRDKPEKSVLRQMRGAFKGRTTDLGLRVDEIYLS</sequence>
<dbReference type="EMBL" id="MGHL01000010">
    <property type="protein sequence ID" value="OGM69641.1"/>
    <property type="molecule type" value="Genomic_DNA"/>
</dbReference>
<dbReference type="Proteomes" id="UP000178429">
    <property type="component" value="Unassembled WGS sequence"/>
</dbReference>